<dbReference type="InParanoid" id="A0A507B1U9"/>
<sequence>MGRSSPFQLGAILALALACRVLGQDDASTLFSFAPAEGGRNGLKLAGVGVAPNILVSGDDFSGVQRAANDLAIDFGRVLGTNASVSKTDTPPEGVSDPAIIVGTLGKSPLVKALVHSGQVDVTEIEGKWEAYTSQLIKNESGATVALAIIGSDLLGTSFGVYDVSEQIGVSPWHWWADVPSKKRDFIFAPSKSKVQGSPSVKFRGIFFNDEAPALTNWAKAKFPSSQYGNPFTSQFYARVFDLLLRMKGNYLWPAMWSGMFYVDDAKNGPMAAEYGIYMGTSHHEPMARADKEQGRFCQGAWDWSRNQANVKKFMTEGAQRAKGWPTIFTLGMRGSGDAASATLTSQSLQQVIKFQQSALTAATGKNLSEIPQAWVMYKEVPGYWQKGMDVSEDVTLLWSDDNRGNIRRIPTAKEKQRRGGSGMYYHFDYVGSPRNYKWINTIQLQKTWEQMHLAFERGNQMMWIANVGDLKALELPTSHFLAMGYDMSKFSSPESTRKWLKNWASVQLDDSVAEDTAQIMSTYGMLTARRKYEDLSITPFAFSAVEYDEAEKNYHEWEVLLNFTQSTYDKLPDDIKVPFFQMVLHPVKAGKQVFEIYSKAALASRYVTERRIRANEFSQDARDAFAADTALAKEYHAMLNGKWNHMMDQTHIGYNNWQEPPRNSLPNLQSLSAGGGGKLVGVGIQGSATSGTDAARITLQPMTQYMSPAEERYIDVFLRQSGSVSYTIESAASYVNITNPSSSLASTGGPSQLQSIIQVDWSAVPVGSSSAELTVKAGSQSTVVVVPLQKLENLPTGFEGHVESGGAVSIEASHYRTVDNGGDAVGYVKIPDYGRTLAGVKLWPVTVEGQSTAAGPSLEYSFFSFSKPSNAKLTVYLSSSENANSERPNSRRRCRTGAEGVGKRGDEEYLDDRLESRGPFEWQSHPARVAFGADDGADKVGR</sequence>
<dbReference type="InterPro" id="IPR029018">
    <property type="entry name" value="Hex-like_dom2"/>
</dbReference>
<dbReference type="PANTHER" id="PTHR37842:SF2">
    <property type="entry name" value="GYLCOSYL HYDROLASE 115 C-TERMINAL DOMAIN-CONTAINING PROTEIN"/>
    <property type="match status" value="1"/>
</dbReference>
<dbReference type="GeneID" id="41973244"/>
<dbReference type="GO" id="GO:0016787">
    <property type="term" value="F:hydrolase activity"/>
    <property type="evidence" value="ECO:0007669"/>
    <property type="project" value="UniProtKB-KW"/>
</dbReference>
<protein>
    <recommendedName>
        <fullName evidence="4">Gylcosyl hydrolase 115 C-terminal domain-containing protein</fullName>
    </recommendedName>
</protein>
<name>A0A507B1U9_9PEZI</name>
<dbReference type="Gene3D" id="3.30.379.10">
    <property type="entry name" value="Chitobiase/beta-hexosaminidase domain 2-like"/>
    <property type="match status" value="1"/>
</dbReference>
<dbReference type="Gene3D" id="1.20.58.2150">
    <property type="match status" value="1"/>
</dbReference>
<evidence type="ECO:0000256" key="1">
    <source>
        <dbReference type="ARBA" id="ARBA00022801"/>
    </source>
</evidence>
<feature type="chain" id="PRO_5021452233" description="Gylcosyl hydrolase 115 C-terminal domain-containing protein" evidence="3">
    <location>
        <begin position="24"/>
        <end position="943"/>
    </location>
</feature>
<evidence type="ECO:0000256" key="2">
    <source>
        <dbReference type="SAM" id="MobiDB-lite"/>
    </source>
</evidence>
<keyword evidence="6" id="KW-1185">Reference proteome</keyword>
<comment type="caution">
    <text evidence="5">The sequence shown here is derived from an EMBL/GenBank/DDBJ whole genome shotgun (WGS) entry which is preliminary data.</text>
</comment>
<evidence type="ECO:0000313" key="6">
    <source>
        <dbReference type="Proteomes" id="UP000319257"/>
    </source>
</evidence>
<dbReference type="AlphaFoldDB" id="A0A507B1U9"/>
<keyword evidence="1" id="KW-0378">Hydrolase</keyword>
<dbReference type="PANTHER" id="PTHR37842">
    <property type="match status" value="1"/>
</dbReference>
<feature type="signal peptide" evidence="3">
    <location>
        <begin position="1"/>
        <end position="23"/>
    </location>
</feature>
<gene>
    <name evidence="5" type="ORF">E0L32_005797</name>
</gene>
<reference evidence="5 6" key="1">
    <citation type="submission" date="2019-06" db="EMBL/GenBank/DDBJ databases">
        <title>Draft genome sequence of the filamentous fungus Phialemoniopsis curvata isolated from diesel fuel.</title>
        <authorList>
            <person name="Varaljay V.A."/>
            <person name="Lyon W.J."/>
            <person name="Crouch A.L."/>
            <person name="Drake C.E."/>
            <person name="Hollomon J.M."/>
            <person name="Nadeau L.J."/>
            <person name="Nunn H.S."/>
            <person name="Stevenson B.S."/>
            <person name="Bojanowski C.L."/>
            <person name="Crookes-Goodson W.J."/>
        </authorList>
    </citation>
    <scope>NUCLEOTIDE SEQUENCE [LARGE SCALE GENOMIC DNA]</scope>
    <source>
        <strain evidence="5 6">D216</strain>
    </source>
</reference>
<dbReference type="InterPro" id="IPR042301">
    <property type="entry name" value="GH115_sf"/>
</dbReference>
<dbReference type="Pfam" id="PF15979">
    <property type="entry name" value="Glyco_hydro_115"/>
    <property type="match status" value="1"/>
</dbReference>
<dbReference type="EMBL" id="SKBQ01000031">
    <property type="protein sequence ID" value="TPX13853.1"/>
    <property type="molecule type" value="Genomic_DNA"/>
</dbReference>
<evidence type="ECO:0000259" key="4">
    <source>
        <dbReference type="Pfam" id="PF17829"/>
    </source>
</evidence>
<accession>A0A507B1U9</accession>
<dbReference type="Proteomes" id="UP000319257">
    <property type="component" value="Unassembled WGS sequence"/>
</dbReference>
<dbReference type="PROSITE" id="PS51257">
    <property type="entry name" value="PROKAR_LIPOPROTEIN"/>
    <property type="match status" value="1"/>
</dbReference>
<dbReference type="STRING" id="1093900.A0A507B1U9"/>
<dbReference type="Gene3D" id="2.60.120.1620">
    <property type="match status" value="1"/>
</dbReference>
<evidence type="ECO:0000256" key="3">
    <source>
        <dbReference type="SAM" id="SignalP"/>
    </source>
</evidence>
<keyword evidence="3" id="KW-0732">Signal</keyword>
<feature type="region of interest" description="Disordered" evidence="2">
    <location>
        <begin position="881"/>
        <end position="943"/>
    </location>
</feature>
<dbReference type="OrthoDB" id="4849794at2759"/>
<dbReference type="InterPro" id="IPR031924">
    <property type="entry name" value="GH115"/>
</dbReference>
<evidence type="ECO:0000313" key="5">
    <source>
        <dbReference type="EMBL" id="TPX13853.1"/>
    </source>
</evidence>
<proteinExistence type="predicted"/>
<dbReference type="RefSeq" id="XP_030995564.1">
    <property type="nucleotide sequence ID" value="XM_031140359.1"/>
</dbReference>
<dbReference type="Pfam" id="PF17829">
    <property type="entry name" value="GH115_C"/>
    <property type="match status" value="1"/>
</dbReference>
<organism evidence="5 6">
    <name type="scientific">Thyridium curvatum</name>
    <dbReference type="NCBI Taxonomy" id="1093900"/>
    <lineage>
        <taxon>Eukaryota</taxon>
        <taxon>Fungi</taxon>
        <taxon>Dikarya</taxon>
        <taxon>Ascomycota</taxon>
        <taxon>Pezizomycotina</taxon>
        <taxon>Sordariomycetes</taxon>
        <taxon>Sordariomycetidae</taxon>
        <taxon>Thyridiales</taxon>
        <taxon>Thyridiaceae</taxon>
        <taxon>Thyridium</taxon>
    </lineage>
</organism>
<dbReference type="Gene3D" id="3.20.20.520">
    <property type="entry name" value="Glycosyl hydrolase family 115"/>
    <property type="match status" value="1"/>
</dbReference>
<dbReference type="InterPro" id="IPR041437">
    <property type="entry name" value="GH115_C"/>
</dbReference>
<feature type="domain" description="Gylcosyl hydrolase 115 C-terminal" evidence="4">
    <location>
        <begin position="801"/>
        <end position="890"/>
    </location>
</feature>
<feature type="compositionally biased region" description="Basic and acidic residues" evidence="2">
    <location>
        <begin position="902"/>
        <end position="919"/>
    </location>
</feature>